<reference evidence="3" key="2">
    <citation type="submission" date="2022-01" db="EMBL/GenBank/DDBJ databases">
        <authorList>
            <person name="Yamashiro T."/>
            <person name="Shiraishi A."/>
            <person name="Satake H."/>
            <person name="Nakayama K."/>
        </authorList>
    </citation>
    <scope>NUCLEOTIDE SEQUENCE</scope>
</reference>
<evidence type="ECO:0000259" key="2">
    <source>
        <dbReference type="Pfam" id="PF07727"/>
    </source>
</evidence>
<gene>
    <name evidence="3" type="ORF">Tco_0858964</name>
</gene>
<reference evidence="3" key="1">
    <citation type="journal article" date="2022" name="Int. J. Mol. Sci.">
        <title>Draft Genome of Tanacetum Coccineum: Genomic Comparison of Closely Related Tanacetum-Family Plants.</title>
        <authorList>
            <person name="Yamashiro T."/>
            <person name="Shiraishi A."/>
            <person name="Nakayama K."/>
            <person name="Satake H."/>
        </authorList>
    </citation>
    <scope>NUCLEOTIDE SEQUENCE</scope>
</reference>
<evidence type="ECO:0000256" key="1">
    <source>
        <dbReference type="SAM" id="MobiDB-lite"/>
    </source>
</evidence>
<feature type="compositionally biased region" description="Low complexity" evidence="1">
    <location>
        <begin position="41"/>
        <end position="54"/>
    </location>
</feature>
<protein>
    <submittedName>
        <fullName evidence="3">Retrovirus-related pol polyprotein from transposon TNT 1-94</fullName>
    </submittedName>
</protein>
<evidence type="ECO:0000313" key="4">
    <source>
        <dbReference type="Proteomes" id="UP001151760"/>
    </source>
</evidence>
<dbReference type="SUPFAM" id="SSF56672">
    <property type="entry name" value="DNA/RNA polymerases"/>
    <property type="match status" value="1"/>
</dbReference>
<accession>A0ABQ5BDZ7</accession>
<dbReference type="InterPro" id="IPR043502">
    <property type="entry name" value="DNA/RNA_pol_sf"/>
</dbReference>
<sequence>MFDEYFEVTRVDEPVPSATAVNAQVVPPGTSVSTTFAQDAPSTSYSPSSSGIQPPVIHHDVAVGPTIEDTPITQATLHPLVNPITREPSFVQSSSGDVSIVEPNQANQPPAHLRKWSKDHPLDNIVGNPSRPVSTRKQLAFDALWCCYHTELSKVKPKNFKMAVIEDCWFQAMQDEIHEFDRLEVWELVPRPVYVMVIALKWIYKVKLDEYGDVLKNKARLVAKGYRQEEGIDFEESFAPVARIEAIRIFIANAASKNMVIYQMDVKTAFLNGDLQEEVFVSQPEGFEDPEHPTHVYRLKKALYGLKQAPRAWYDTLSKFLIATKFYQRVVGTDIIHSKTGNQPSSFKFT</sequence>
<proteinExistence type="predicted"/>
<comment type="caution">
    <text evidence="3">The sequence shown here is derived from an EMBL/GenBank/DDBJ whole genome shotgun (WGS) entry which is preliminary data.</text>
</comment>
<evidence type="ECO:0000313" key="3">
    <source>
        <dbReference type="EMBL" id="GJT11922.1"/>
    </source>
</evidence>
<feature type="domain" description="Reverse transcriptase Ty1/copia-type" evidence="2">
    <location>
        <begin position="184"/>
        <end position="331"/>
    </location>
</feature>
<dbReference type="Proteomes" id="UP001151760">
    <property type="component" value="Unassembled WGS sequence"/>
</dbReference>
<name>A0ABQ5BDZ7_9ASTR</name>
<dbReference type="InterPro" id="IPR013103">
    <property type="entry name" value="RVT_2"/>
</dbReference>
<dbReference type="EMBL" id="BQNB010013107">
    <property type="protein sequence ID" value="GJT11922.1"/>
    <property type="molecule type" value="Genomic_DNA"/>
</dbReference>
<dbReference type="Pfam" id="PF07727">
    <property type="entry name" value="RVT_2"/>
    <property type="match status" value="1"/>
</dbReference>
<feature type="region of interest" description="Disordered" evidence="1">
    <location>
        <begin position="34"/>
        <end position="54"/>
    </location>
</feature>
<keyword evidence="4" id="KW-1185">Reference proteome</keyword>
<organism evidence="3 4">
    <name type="scientific">Tanacetum coccineum</name>
    <dbReference type="NCBI Taxonomy" id="301880"/>
    <lineage>
        <taxon>Eukaryota</taxon>
        <taxon>Viridiplantae</taxon>
        <taxon>Streptophyta</taxon>
        <taxon>Embryophyta</taxon>
        <taxon>Tracheophyta</taxon>
        <taxon>Spermatophyta</taxon>
        <taxon>Magnoliopsida</taxon>
        <taxon>eudicotyledons</taxon>
        <taxon>Gunneridae</taxon>
        <taxon>Pentapetalae</taxon>
        <taxon>asterids</taxon>
        <taxon>campanulids</taxon>
        <taxon>Asterales</taxon>
        <taxon>Asteraceae</taxon>
        <taxon>Asteroideae</taxon>
        <taxon>Anthemideae</taxon>
        <taxon>Anthemidinae</taxon>
        <taxon>Tanacetum</taxon>
    </lineage>
</organism>